<protein>
    <submittedName>
        <fullName evidence="2">Candidate secreted effector</fullName>
    </submittedName>
</protein>
<dbReference type="AlphaFoldDB" id="A0A914LA20"/>
<proteinExistence type="predicted"/>
<keyword evidence="1" id="KW-1185">Reference proteome</keyword>
<name>A0A914LA20_MELIC</name>
<evidence type="ECO:0000313" key="1">
    <source>
        <dbReference type="Proteomes" id="UP000887563"/>
    </source>
</evidence>
<sequence length="83" mass="9713">MLIHHAQGYQFLLRMWEIAIGFRNYGHMNLCRVKRRGRCCPFREREGMEGSPSLFGHRLLSLHTPLHFSLLNGQNACLEDKTD</sequence>
<accession>A0A914LA20</accession>
<dbReference type="WBParaSite" id="Minc3s00365g11062">
    <property type="protein sequence ID" value="Minc3s00365g11062"/>
    <property type="gene ID" value="Minc3s00365g11062"/>
</dbReference>
<evidence type="ECO:0000313" key="2">
    <source>
        <dbReference type="WBParaSite" id="Minc3s00365g11062"/>
    </source>
</evidence>
<organism evidence="1 2">
    <name type="scientific">Meloidogyne incognita</name>
    <name type="common">Southern root-knot nematode worm</name>
    <name type="synonym">Oxyuris incognita</name>
    <dbReference type="NCBI Taxonomy" id="6306"/>
    <lineage>
        <taxon>Eukaryota</taxon>
        <taxon>Metazoa</taxon>
        <taxon>Ecdysozoa</taxon>
        <taxon>Nematoda</taxon>
        <taxon>Chromadorea</taxon>
        <taxon>Rhabditida</taxon>
        <taxon>Tylenchina</taxon>
        <taxon>Tylenchomorpha</taxon>
        <taxon>Tylenchoidea</taxon>
        <taxon>Meloidogynidae</taxon>
        <taxon>Meloidogyninae</taxon>
        <taxon>Meloidogyne</taxon>
        <taxon>Meloidogyne incognita group</taxon>
    </lineage>
</organism>
<reference evidence="2" key="1">
    <citation type="submission" date="2022-11" db="UniProtKB">
        <authorList>
            <consortium name="WormBaseParasite"/>
        </authorList>
    </citation>
    <scope>IDENTIFICATION</scope>
</reference>
<dbReference type="Proteomes" id="UP000887563">
    <property type="component" value="Unplaced"/>
</dbReference>